<evidence type="ECO:0000259" key="18">
    <source>
        <dbReference type="Pfam" id="PF08441"/>
    </source>
</evidence>
<feature type="compositionally biased region" description="Basic residues" evidence="17">
    <location>
        <begin position="1026"/>
        <end position="1043"/>
    </location>
</feature>
<feature type="region of interest" description="Disordered" evidence="17">
    <location>
        <begin position="812"/>
        <end position="1158"/>
    </location>
</feature>
<dbReference type="InterPro" id="IPR048286">
    <property type="entry name" value="Integrin_alpha_Ig-like_3"/>
</dbReference>
<keyword evidence="21" id="KW-1185">Reference proteome</keyword>
<dbReference type="InterPro" id="IPR013519">
    <property type="entry name" value="Int_alpha_beta-p"/>
</dbReference>
<gene>
    <name evidence="20" type="ORF">Baya_1766</name>
</gene>
<dbReference type="InterPro" id="IPR000413">
    <property type="entry name" value="Integrin_alpha"/>
</dbReference>
<keyword evidence="13 16" id="KW-0675">Receptor</keyword>
<evidence type="ECO:0000256" key="12">
    <source>
        <dbReference type="ARBA" id="ARBA00023157"/>
    </source>
</evidence>
<dbReference type="AlphaFoldDB" id="A0A556TM23"/>
<dbReference type="InterPro" id="IPR032695">
    <property type="entry name" value="Integrin_dom_sf"/>
</dbReference>
<evidence type="ECO:0000256" key="4">
    <source>
        <dbReference type="ARBA" id="ARBA00022723"/>
    </source>
</evidence>
<feature type="domain" description="Integrin alpha first immunoglubulin-like" evidence="18">
    <location>
        <begin position="449"/>
        <end position="580"/>
    </location>
</feature>
<evidence type="ECO:0000256" key="16">
    <source>
        <dbReference type="RuleBase" id="RU003762"/>
    </source>
</evidence>
<dbReference type="InterPro" id="IPR028994">
    <property type="entry name" value="Integrin_alpha_N"/>
</dbReference>
<sequence>MLAREPRGCFFGLILVGLIFADFFCGIVAFNLDVEKHAVYSGAAGSYFGYSLDFYHPSQDRRAVSVLVGAPKANTSQPGIVEGGAVYYCSWPPSEQNSCREIPFDKANNRMVKVNGTREPLEFKSHQWFGATVRTHKGKVVACAPLYHWRTVKISGEMDPVGTCYVAVQNFSAYAEYSPCRTNNPDPEGQGFCQAGFSVDFTKDGTLVLGGPGSFYWQELVAGVPRGAQNFGYVAVINSTNLTLIQNFTGEQMASYFGYTVAVTDINGDGLDDVLVGAPLYMNREFESKPREVGRVYLYLQEDTLLFSPPITLTGTHLYGRYGSAIAPLGDINQDDVAVGAPFAGEDRSGCVFIYNGERSGLRIKASQVLKGSWATTGIPAGFGFTLRGDSDLDDNQYPVNASSWAVHVSCLKTWGYRLVCRFLLLFKALAASVVAKQPSALPSISTGARPVVTVDAQLILTPKILNPENKTCLMPKSNIMVPCLRVDVCAKVSGIGIPDSVALNMELQLDSLKQRGAVKRVLFLDSHQHHHSLQMLLGQRDRQRCLNHTIYLRDETEFRDKLNPISVALNYSLDQTDQTDLVIGDENPLLLTIAAANHGEGAYEAELVVRLPPEADYNGVERRRKDLQILNCEHRMENDTQLVVCELGNPMGAGANASIGLRFSVQRLENAEAHISFELQIHSTNKDNPKSNLVNLTLNVVARAQVDIRGVSLPAQVVLPFPHWEPKENPVREDDIGPQIQHIYELYNAGPSSVSATVLKVGWPSRHREEHLLYAMQIITDGPIQCYINGSLNPLELETSTLQDTPELLGFLRNSSGPTRRRRSVTTMQSYSSKTLEHIGEKKGVGRVKKGRGKKGKKKKEGIRWRGKGRREGEKGTGKERKERQQGKDRKRKRKEKGKKEKGKKESGKGKEEGREEEEKRKKRGTKKKEKGERRKERKVKKKGKKKRKGKGKRKGERKTKKKKRKEKEKKKKKGKEKSKHRKKREGKERGKEGKKKGRERKVREKERKKKEGRKGKRKEERKGKERGKKRSKRKGKGKKKSKEKERRKEKESRNKRKERNTTKGKGKREKDKRKEKKRRKGRKESKVTEKEKGRTNEKKRKGKRNGKGKEPKGKGNGKGRLKRTEKEREKKEKEKERKGTGEGKKKGKEKERKERK</sequence>
<feature type="compositionally biased region" description="Basic residues" evidence="17">
    <location>
        <begin position="1055"/>
        <end position="1085"/>
    </location>
</feature>
<dbReference type="Gene3D" id="2.130.10.130">
    <property type="entry name" value="Integrin alpha, N-terminal"/>
    <property type="match status" value="1"/>
</dbReference>
<evidence type="ECO:0000256" key="3">
    <source>
        <dbReference type="ARBA" id="ARBA00022692"/>
    </source>
</evidence>
<evidence type="ECO:0000313" key="20">
    <source>
        <dbReference type="EMBL" id="TSK20218.1"/>
    </source>
</evidence>
<feature type="compositionally biased region" description="Basic and acidic residues" evidence="17">
    <location>
        <begin position="1086"/>
        <end position="1098"/>
    </location>
</feature>
<feature type="compositionally biased region" description="Basic and acidic residues" evidence="17">
    <location>
        <begin position="871"/>
        <end position="889"/>
    </location>
</feature>
<feature type="repeat" description="FG-GAP" evidence="15">
    <location>
        <begin position="309"/>
        <end position="364"/>
    </location>
</feature>
<feature type="compositionally biased region" description="Basic residues" evidence="17">
    <location>
        <begin position="846"/>
        <end position="870"/>
    </location>
</feature>
<dbReference type="Pfam" id="PF01839">
    <property type="entry name" value="FG-GAP"/>
    <property type="match status" value="1"/>
</dbReference>
<evidence type="ECO:0000256" key="7">
    <source>
        <dbReference type="ARBA" id="ARBA00022837"/>
    </source>
</evidence>
<dbReference type="PANTHER" id="PTHR23220:SF5">
    <property type="entry name" value="INTEGRIN ALPHA-8"/>
    <property type="match status" value="1"/>
</dbReference>
<dbReference type="GO" id="GO:0033627">
    <property type="term" value="P:cell adhesion mediated by integrin"/>
    <property type="evidence" value="ECO:0007669"/>
    <property type="project" value="TreeGrafter"/>
</dbReference>
<dbReference type="Proteomes" id="UP000319801">
    <property type="component" value="Unassembled WGS sequence"/>
</dbReference>
<feature type="compositionally biased region" description="Basic residues" evidence="17">
    <location>
        <begin position="890"/>
        <end position="903"/>
    </location>
</feature>
<evidence type="ECO:0000313" key="21">
    <source>
        <dbReference type="Proteomes" id="UP000319801"/>
    </source>
</evidence>
<feature type="repeat" description="FG-GAP" evidence="15">
    <location>
        <begin position="181"/>
        <end position="233"/>
    </location>
</feature>
<feature type="compositionally biased region" description="Basic residues" evidence="17">
    <location>
        <begin position="994"/>
        <end position="1018"/>
    </location>
</feature>
<dbReference type="GO" id="GO:0098609">
    <property type="term" value="P:cell-cell adhesion"/>
    <property type="evidence" value="ECO:0007669"/>
    <property type="project" value="TreeGrafter"/>
</dbReference>
<dbReference type="GO" id="GO:0007229">
    <property type="term" value="P:integrin-mediated signaling pathway"/>
    <property type="evidence" value="ECO:0007669"/>
    <property type="project" value="UniProtKB-KW"/>
</dbReference>
<feature type="compositionally biased region" description="Polar residues" evidence="17">
    <location>
        <begin position="826"/>
        <end position="835"/>
    </location>
</feature>
<evidence type="ECO:0000256" key="1">
    <source>
        <dbReference type="ARBA" id="ARBA00004479"/>
    </source>
</evidence>
<comment type="subcellular location">
    <subcellularLocation>
        <location evidence="1 16">Membrane</location>
        <topology evidence="1 16">Single-pass type I membrane protein</topology>
    </subcellularLocation>
</comment>
<keyword evidence="10 16" id="KW-0401">Integrin</keyword>
<evidence type="ECO:0000259" key="19">
    <source>
        <dbReference type="Pfam" id="PF20806"/>
    </source>
</evidence>
<feature type="repeat" description="FG-GAP" evidence="15">
    <location>
        <begin position="243"/>
        <end position="308"/>
    </location>
</feature>
<dbReference type="InterPro" id="IPR013649">
    <property type="entry name" value="Integrin_alpha_Ig-like_1"/>
</dbReference>
<keyword evidence="11 16" id="KW-0472">Membrane</keyword>
<feature type="domain" description="Integrin alpha third immunoglobulin-like" evidence="19">
    <location>
        <begin position="707"/>
        <end position="842"/>
    </location>
</feature>
<dbReference type="GO" id="GO:0046872">
    <property type="term" value="F:metal ion binding"/>
    <property type="evidence" value="ECO:0007669"/>
    <property type="project" value="UniProtKB-KW"/>
</dbReference>
<comment type="caution">
    <text evidence="20">The sequence shown here is derived from an EMBL/GenBank/DDBJ whole genome shotgun (WGS) entry which is preliminary data.</text>
</comment>
<keyword evidence="14" id="KW-0325">Glycoprotein</keyword>
<evidence type="ECO:0000256" key="9">
    <source>
        <dbReference type="ARBA" id="ARBA00022989"/>
    </source>
</evidence>
<dbReference type="Pfam" id="PF08441">
    <property type="entry name" value="Integrin_A_Ig_1"/>
    <property type="match status" value="1"/>
</dbReference>
<evidence type="ECO:0000256" key="6">
    <source>
        <dbReference type="ARBA" id="ARBA00022737"/>
    </source>
</evidence>
<dbReference type="GO" id="GO:0005178">
    <property type="term" value="F:integrin binding"/>
    <property type="evidence" value="ECO:0007669"/>
    <property type="project" value="TreeGrafter"/>
</dbReference>
<evidence type="ECO:0000256" key="13">
    <source>
        <dbReference type="ARBA" id="ARBA00023170"/>
    </source>
</evidence>
<feature type="compositionally biased region" description="Basic and acidic residues" evidence="17">
    <location>
        <begin position="1044"/>
        <end position="1054"/>
    </location>
</feature>
<keyword evidence="12" id="KW-1015">Disulfide bond</keyword>
<feature type="compositionally biased region" description="Basic residues" evidence="17">
    <location>
        <begin position="1099"/>
        <end position="1108"/>
    </location>
</feature>
<dbReference type="EMBL" id="VCAZ01000005">
    <property type="protein sequence ID" value="TSK20218.1"/>
    <property type="molecule type" value="Genomic_DNA"/>
</dbReference>
<dbReference type="PRINTS" id="PR01185">
    <property type="entry name" value="INTEGRINA"/>
</dbReference>
<evidence type="ECO:0000256" key="10">
    <source>
        <dbReference type="ARBA" id="ARBA00023037"/>
    </source>
</evidence>
<dbReference type="FunFam" id="2.60.40.1460:FF:000001">
    <property type="entry name" value="Integrin, alpha V"/>
    <property type="match status" value="1"/>
</dbReference>
<dbReference type="OrthoDB" id="5317514at2759"/>
<keyword evidence="4" id="KW-0479">Metal-binding</keyword>
<evidence type="ECO:0000256" key="5">
    <source>
        <dbReference type="ARBA" id="ARBA00022729"/>
    </source>
</evidence>
<feature type="transmembrane region" description="Helical" evidence="16">
    <location>
        <begin position="9"/>
        <end position="30"/>
    </location>
</feature>
<name>A0A556TM23_BAGYA</name>
<evidence type="ECO:0000256" key="2">
    <source>
        <dbReference type="ARBA" id="ARBA00008054"/>
    </source>
</evidence>
<organism evidence="20 21">
    <name type="scientific">Bagarius yarrelli</name>
    <name type="common">Goonch</name>
    <name type="synonym">Bagrus yarrelli</name>
    <dbReference type="NCBI Taxonomy" id="175774"/>
    <lineage>
        <taxon>Eukaryota</taxon>
        <taxon>Metazoa</taxon>
        <taxon>Chordata</taxon>
        <taxon>Craniata</taxon>
        <taxon>Vertebrata</taxon>
        <taxon>Euteleostomi</taxon>
        <taxon>Actinopterygii</taxon>
        <taxon>Neopterygii</taxon>
        <taxon>Teleostei</taxon>
        <taxon>Ostariophysi</taxon>
        <taxon>Siluriformes</taxon>
        <taxon>Sisoridae</taxon>
        <taxon>Sisorinae</taxon>
        <taxon>Bagarius</taxon>
    </lineage>
</organism>
<keyword evidence="5" id="KW-0732">Signal</keyword>
<dbReference type="InterPro" id="IPR013517">
    <property type="entry name" value="FG-GAP"/>
</dbReference>
<evidence type="ECO:0000256" key="14">
    <source>
        <dbReference type="ARBA" id="ARBA00023180"/>
    </source>
</evidence>
<feature type="compositionally biased region" description="Basic and acidic residues" evidence="17">
    <location>
        <begin position="836"/>
        <end position="845"/>
    </location>
</feature>
<evidence type="ECO:0000256" key="15">
    <source>
        <dbReference type="PROSITE-ProRule" id="PRU00803"/>
    </source>
</evidence>
<feature type="compositionally biased region" description="Basic residues" evidence="17">
    <location>
        <begin position="937"/>
        <end position="986"/>
    </location>
</feature>
<comment type="similarity">
    <text evidence="2 16">Belongs to the integrin alpha chain family.</text>
</comment>
<dbReference type="Pfam" id="PF20806">
    <property type="entry name" value="Integrin_A_Ig_3"/>
    <property type="match status" value="1"/>
</dbReference>
<keyword evidence="7" id="KW-0106">Calcium</keyword>
<feature type="repeat" description="FG-GAP" evidence="15">
    <location>
        <begin position="31"/>
        <end position="98"/>
    </location>
</feature>
<dbReference type="Gene3D" id="2.60.40.1460">
    <property type="entry name" value="Integrin domains. Chain A, domain 2"/>
    <property type="match status" value="1"/>
</dbReference>
<keyword evidence="6" id="KW-0677">Repeat</keyword>
<feature type="compositionally biased region" description="Basic and acidic residues" evidence="17">
    <location>
        <begin position="1124"/>
        <end position="1158"/>
    </location>
</feature>
<keyword evidence="8 16" id="KW-0130">Cell adhesion</keyword>
<evidence type="ECO:0000256" key="17">
    <source>
        <dbReference type="SAM" id="MobiDB-lite"/>
    </source>
</evidence>
<keyword evidence="9 16" id="KW-1133">Transmembrane helix</keyword>
<dbReference type="SMART" id="SM00191">
    <property type="entry name" value="Int_alpha"/>
    <property type="match status" value="4"/>
</dbReference>
<dbReference type="GO" id="GO:0008305">
    <property type="term" value="C:integrin complex"/>
    <property type="evidence" value="ECO:0007669"/>
    <property type="project" value="InterPro"/>
</dbReference>
<dbReference type="SUPFAM" id="SSF69179">
    <property type="entry name" value="Integrin domains"/>
    <property type="match status" value="3"/>
</dbReference>
<feature type="repeat" description="FG-GAP" evidence="15">
    <location>
        <begin position="115"/>
        <end position="176"/>
    </location>
</feature>
<dbReference type="SUPFAM" id="SSF69318">
    <property type="entry name" value="Integrin alpha N-terminal domain"/>
    <property type="match status" value="1"/>
</dbReference>
<proteinExistence type="inferred from homology"/>
<keyword evidence="3 16" id="KW-0812">Transmembrane</keyword>
<protein>
    <submittedName>
        <fullName evidence="20">Integrin alpha-8</fullName>
    </submittedName>
</protein>
<dbReference type="PANTHER" id="PTHR23220">
    <property type="entry name" value="INTEGRIN ALPHA"/>
    <property type="match status" value="1"/>
</dbReference>
<evidence type="ECO:0000256" key="8">
    <source>
        <dbReference type="ARBA" id="ARBA00022889"/>
    </source>
</evidence>
<feature type="compositionally biased region" description="Basic and acidic residues" evidence="17">
    <location>
        <begin position="904"/>
        <end position="921"/>
    </location>
</feature>
<dbReference type="GO" id="GO:0007160">
    <property type="term" value="P:cell-matrix adhesion"/>
    <property type="evidence" value="ECO:0007669"/>
    <property type="project" value="TreeGrafter"/>
</dbReference>
<dbReference type="PROSITE" id="PS51470">
    <property type="entry name" value="FG_GAP"/>
    <property type="match status" value="5"/>
</dbReference>
<evidence type="ECO:0000256" key="11">
    <source>
        <dbReference type="ARBA" id="ARBA00023136"/>
    </source>
</evidence>
<dbReference type="Gene3D" id="2.60.40.1530">
    <property type="entry name" value="ntegrin, alpha v. Chain A, domain 4"/>
    <property type="match status" value="1"/>
</dbReference>
<reference evidence="20 21" key="1">
    <citation type="journal article" date="2019" name="Genome Biol. Evol.">
        <title>Whole-Genome Sequencing of the Giant Devil Catfish, Bagarius yarrelli.</title>
        <authorList>
            <person name="Jiang W."/>
            <person name="Lv Y."/>
            <person name="Cheng L."/>
            <person name="Yang K."/>
            <person name="Chao B."/>
            <person name="Wang X."/>
            <person name="Li Y."/>
            <person name="Pan X."/>
            <person name="You X."/>
            <person name="Zhang Y."/>
            <person name="Yang J."/>
            <person name="Li J."/>
            <person name="Zhang X."/>
            <person name="Liu S."/>
            <person name="Sun C."/>
            <person name="Yang J."/>
            <person name="Shi Q."/>
        </authorList>
    </citation>
    <scope>NUCLEOTIDE SEQUENCE [LARGE SCALE GENOMIC DNA]</scope>
    <source>
        <strain evidence="20">JWS20170419001</strain>
        <tissue evidence="20">Muscle</tissue>
    </source>
</reference>
<accession>A0A556TM23</accession>
<dbReference type="GO" id="GO:0009897">
    <property type="term" value="C:external side of plasma membrane"/>
    <property type="evidence" value="ECO:0007669"/>
    <property type="project" value="TreeGrafter"/>
</dbReference>